<dbReference type="PANTHER" id="PTHR43563">
    <property type="entry name" value="AMINE OXIDASE"/>
    <property type="match status" value="1"/>
</dbReference>
<evidence type="ECO:0000256" key="4">
    <source>
        <dbReference type="PIRSR" id="PIRSR601613-1"/>
    </source>
</evidence>
<protein>
    <submittedName>
        <fullName evidence="6">Putrescine oxidase</fullName>
    </submittedName>
</protein>
<dbReference type="InterPro" id="IPR050703">
    <property type="entry name" value="Flavin_MAO"/>
</dbReference>
<dbReference type="EMBL" id="BMGP01000002">
    <property type="protein sequence ID" value="GGF19401.1"/>
    <property type="molecule type" value="Genomic_DNA"/>
</dbReference>
<feature type="binding site" evidence="4">
    <location>
        <position position="16"/>
    </location>
    <ligand>
        <name>FAD</name>
        <dbReference type="ChEBI" id="CHEBI:57692"/>
    </ligand>
</feature>
<dbReference type="Gene3D" id="3.50.50.60">
    <property type="entry name" value="FAD/NAD(P)-binding domain"/>
    <property type="match status" value="1"/>
</dbReference>
<dbReference type="InterPro" id="IPR001613">
    <property type="entry name" value="Flavin_amine_oxidase"/>
</dbReference>
<feature type="domain" description="Amine oxidase" evidence="5">
    <location>
        <begin position="16"/>
        <end position="456"/>
    </location>
</feature>
<evidence type="ECO:0000259" key="5">
    <source>
        <dbReference type="Pfam" id="PF01593"/>
    </source>
</evidence>
<dbReference type="SUPFAM" id="SSF51905">
    <property type="entry name" value="FAD/NAD(P)-binding domain"/>
    <property type="match status" value="1"/>
</dbReference>
<keyword evidence="7" id="KW-1185">Reference proteome</keyword>
<proteinExistence type="inferred from homology"/>
<evidence type="ECO:0000256" key="2">
    <source>
        <dbReference type="ARBA" id="ARBA00005995"/>
    </source>
</evidence>
<evidence type="ECO:0000313" key="6">
    <source>
        <dbReference type="EMBL" id="GGF19401.1"/>
    </source>
</evidence>
<dbReference type="AlphaFoldDB" id="A0A917B2L5"/>
<keyword evidence="3" id="KW-0560">Oxidoreductase</keyword>
<dbReference type="Pfam" id="PF01593">
    <property type="entry name" value="Amino_oxidase"/>
    <property type="match status" value="1"/>
</dbReference>
<feature type="binding site" evidence="4">
    <location>
        <position position="351"/>
    </location>
    <ligand>
        <name>substrate</name>
    </ligand>
</feature>
<evidence type="ECO:0000313" key="7">
    <source>
        <dbReference type="Proteomes" id="UP000598775"/>
    </source>
</evidence>
<gene>
    <name evidence="6" type="ORF">GCM10011399_11250</name>
</gene>
<dbReference type="InterPro" id="IPR036188">
    <property type="entry name" value="FAD/NAD-bd_sf"/>
</dbReference>
<dbReference type="PRINTS" id="PR00757">
    <property type="entry name" value="AMINEOXDASEF"/>
</dbReference>
<dbReference type="PANTHER" id="PTHR43563:SF1">
    <property type="entry name" value="AMINE OXIDASE [FLAVIN-CONTAINING] B"/>
    <property type="match status" value="1"/>
</dbReference>
<evidence type="ECO:0000256" key="3">
    <source>
        <dbReference type="ARBA" id="ARBA00023002"/>
    </source>
</evidence>
<dbReference type="InterPro" id="IPR002937">
    <property type="entry name" value="Amino_oxidase"/>
</dbReference>
<feature type="binding site" evidence="4">
    <location>
        <position position="236"/>
    </location>
    <ligand>
        <name>FAD</name>
        <dbReference type="ChEBI" id="CHEBI:57692"/>
    </ligand>
</feature>
<evidence type="ECO:0000256" key="1">
    <source>
        <dbReference type="ARBA" id="ARBA00001974"/>
    </source>
</evidence>
<dbReference type="RefSeq" id="WP_188675089.1">
    <property type="nucleotide sequence ID" value="NZ_BMGP01000002.1"/>
</dbReference>
<accession>A0A917B2L5</accession>
<organism evidence="6 7">
    <name type="scientific">Subtercola lobariae</name>
    <dbReference type="NCBI Taxonomy" id="1588641"/>
    <lineage>
        <taxon>Bacteria</taxon>
        <taxon>Bacillati</taxon>
        <taxon>Actinomycetota</taxon>
        <taxon>Actinomycetes</taxon>
        <taxon>Micrococcales</taxon>
        <taxon>Microbacteriaceae</taxon>
        <taxon>Subtercola</taxon>
    </lineage>
</organism>
<feature type="binding site" evidence="4">
    <location>
        <begin position="35"/>
        <end position="36"/>
    </location>
    <ligand>
        <name>FAD</name>
        <dbReference type="ChEBI" id="CHEBI:57692"/>
    </ligand>
</feature>
<dbReference type="SUPFAM" id="SSF54373">
    <property type="entry name" value="FAD-linked reductases, C-terminal domain"/>
    <property type="match status" value="1"/>
</dbReference>
<reference evidence="6 7" key="1">
    <citation type="journal article" date="2014" name="Int. J. Syst. Evol. Microbiol.">
        <title>Complete genome sequence of Corynebacterium casei LMG S-19264T (=DSM 44701T), isolated from a smear-ripened cheese.</title>
        <authorList>
            <consortium name="US DOE Joint Genome Institute (JGI-PGF)"/>
            <person name="Walter F."/>
            <person name="Albersmeier A."/>
            <person name="Kalinowski J."/>
            <person name="Ruckert C."/>
        </authorList>
    </citation>
    <scope>NUCLEOTIDE SEQUENCE [LARGE SCALE GENOMIC DNA]</scope>
    <source>
        <strain evidence="6 7">CGMCC 1.12976</strain>
    </source>
</reference>
<sequence>MERLERDVVVIGAGATGLTAAVRLQQAGHSVVVLEARDRVGGRLWSDHIDGQLYEIGGQWVSPDQTVLLETLDELGLDTYARYREGESVYIGADGAPKRFTGDIFPANEHTRSEIERMIGVLDELVQQTDPAAPWEQPRAAEFDHISFKAWLEQQCDDAEARANIALFIADAMLTKPAHSFSLLQALLMAASAGSFSHLVDADFILDKRVIGGLQQVPLKLAEQLRAGDLRLSQPVRRIKWSTAALAADAVDGEVVEVVTDELVVNARRVIVAVPPNLYNRIEYAPNLPRLRQQLQQHQSLGLVIKVHATYETAFWREDGLSATAFSPYQIVHEAYDNTNYGESRGTLVGFISDEKADAVFQMPAEERKRSILNSLASYYGPQALEPVVYYESDWAAEEWTQGAYAASFDLGGLTRYGALQLEPVGPLRFGSSDLAAEGYQHVDGAIRVGRRLAAETADTLARQSMSERSAHGTFVEGVIA</sequence>
<dbReference type="Proteomes" id="UP000598775">
    <property type="component" value="Unassembled WGS sequence"/>
</dbReference>
<comment type="similarity">
    <text evidence="2">Belongs to the flavin monoamine oxidase family.</text>
</comment>
<name>A0A917B2L5_9MICO</name>
<dbReference type="GO" id="GO:0016491">
    <property type="term" value="F:oxidoreductase activity"/>
    <property type="evidence" value="ECO:0007669"/>
    <property type="project" value="UniProtKB-KW"/>
</dbReference>
<comment type="caution">
    <text evidence="6">The sequence shown here is derived from an EMBL/GenBank/DDBJ whole genome shotgun (WGS) entry which is preliminary data.</text>
</comment>
<comment type="cofactor">
    <cofactor evidence="1">
        <name>FAD</name>
        <dbReference type="ChEBI" id="CHEBI:57692"/>
    </cofactor>
</comment>